<dbReference type="Proteomes" id="UP001500433">
    <property type="component" value="Unassembled WGS sequence"/>
</dbReference>
<sequence>MKRIITLDDIIDTYSKIRQRGLPFISSKFNFNAIERTKSAFNEVNIQSANWWIIPKMQKRWNKLITGNEVTNYEDFIVNRFFKKKKNLKMLSIGSGICNHELKFATYKNFDTILCLDISDTLLNNAKDLATEQNLKNIAFKVQNIYDYDFPEDHYDIVFFHASLHHFKNIQELIGTKVKRTLKKDGKLIIDEFVGANRLQFPKHQLKAINSALKIIPKHYRKRYKLNLHKNKAYGSGLLRMKIADPSECIESESIMPVIKKHYKTIYEAPYGGNILMTALKDLSHHFVQMDTEKEDLLNKLFDFEDSYLKTNDSDFVFGVYEN</sequence>
<keyword evidence="3" id="KW-1185">Reference proteome</keyword>
<keyword evidence="2" id="KW-0489">Methyltransferase</keyword>
<gene>
    <name evidence="2" type="ORF">GCM10023311_05940</name>
</gene>
<evidence type="ECO:0000313" key="2">
    <source>
        <dbReference type="EMBL" id="GAA4885943.1"/>
    </source>
</evidence>
<dbReference type="Pfam" id="PF13847">
    <property type="entry name" value="Methyltransf_31"/>
    <property type="match status" value="1"/>
</dbReference>
<dbReference type="GO" id="GO:0008168">
    <property type="term" value="F:methyltransferase activity"/>
    <property type="evidence" value="ECO:0007669"/>
    <property type="project" value="UniProtKB-KW"/>
</dbReference>
<dbReference type="GO" id="GO:0032259">
    <property type="term" value="P:methylation"/>
    <property type="evidence" value="ECO:0007669"/>
    <property type="project" value="UniProtKB-KW"/>
</dbReference>
<keyword evidence="2" id="KW-0808">Transferase</keyword>
<reference evidence="3" key="1">
    <citation type="journal article" date="2019" name="Int. J. Syst. Evol. Microbiol.">
        <title>The Global Catalogue of Microorganisms (GCM) 10K type strain sequencing project: providing services to taxonomists for standard genome sequencing and annotation.</title>
        <authorList>
            <consortium name="The Broad Institute Genomics Platform"/>
            <consortium name="The Broad Institute Genome Sequencing Center for Infectious Disease"/>
            <person name="Wu L."/>
            <person name="Ma J."/>
        </authorList>
    </citation>
    <scope>NUCLEOTIDE SEQUENCE [LARGE SCALE GENOMIC DNA]</scope>
    <source>
        <strain evidence="3">JCM 18274</strain>
    </source>
</reference>
<dbReference type="RefSeq" id="WP_345272548.1">
    <property type="nucleotide sequence ID" value="NZ_BAABJH010000001.1"/>
</dbReference>
<name>A0ABP9ESK2_9FLAO</name>
<dbReference type="InterPro" id="IPR029063">
    <property type="entry name" value="SAM-dependent_MTases_sf"/>
</dbReference>
<dbReference type="SUPFAM" id="SSF53335">
    <property type="entry name" value="S-adenosyl-L-methionine-dependent methyltransferases"/>
    <property type="match status" value="1"/>
</dbReference>
<evidence type="ECO:0000313" key="3">
    <source>
        <dbReference type="Proteomes" id="UP001500433"/>
    </source>
</evidence>
<evidence type="ECO:0000259" key="1">
    <source>
        <dbReference type="Pfam" id="PF13847"/>
    </source>
</evidence>
<dbReference type="Gene3D" id="3.40.50.150">
    <property type="entry name" value="Vaccinia Virus protein VP39"/>
    <property type="match status" value="1"/>
</dbReference>
<proteinExistence type="predicted"/>
<organism evidence="2 3">
    <name type="scientific">Flaviramulus aquimarinus</name>
    <dbReference type="NCBI Taxonomy" id="1170456"/>
    <lineage>
        <taxon>Bacteria</taxon>
        <taxon>Pseudomonadati</taxon>
        <taxon>Bacteroidota</taxon>
        <taxon>Flavobacteriia</taxon>
        <taxon>Flavobacteriales</taxon>
        <taxon>Flavobacteriaceae</taxon>
        <taxon>Flaviramulus</taxon>
    </lineage>
</organism>
<protein>
    <submittedName>
        <fullName evidence="2">Class I SAM-dependent methyltransferase</fullName>
    </submittedName>
</protein>
<accession>A0ABP9ESK2</accession>
<comment type="caution">
    <text evidence="2">The sequence shown here is derived from an EMBL/GenBank/DDBJ whole genome shotgun (WGS) entry which is preliminary data.</text>
</comment>
<dbReference type="InterPro" id="IPR025714">
    <property type="entry name" value="Methyltranfer_dom"/>
</dbReference>
<feature type="domain" description="Methyltransferase" evidence="1">
    <location>
        <begin position="85"/>
        <end position="217"/>
    </location>
</feature>
<dbReference type="EMBL" id="BAABJH010000001">
    <property type="protein sequence ID" value="GAA4885943.1"/>
    <property type="molecule type" value="Genomic_DNA"/>
</dbReference>
<dbReference type="CDD" id="cd02440">
    <property type="entry name" value="AdoMet_MTases"/>
    <property type="match status" value="1"/>
</dbReference>